<dbReference type="EMBL" id="MWZD01000019">
    <property type="protein sequence ID" value="PRI10478.1"/>
    <property type="molecule type" value="Genomic_DNA"/>
</dbReference>
<protein>
    <submittedName>
        <fullName evidence="8">MFS transporter</fullName>
    </submittedName>
</protein>
<keyword evidence="9" id="KW-1185">Reference proteome</keyword>
<keyword evidence="3 6" id="KW-0812">Transmembrane</keyword>
<reference evidence="8 9" key="1">
    <citation type="journal article" date="2017" name="New Microbes New Infect">
        <title>Genome sequence of 'Leucobacter massiliensis' sp. nov. isolated from human pharynx after travel to the 2014 Hajj.</title>
        <authorList>
            <person name="Leangapichart T."/>
            <person name="Gautret P."/>
            <person name="Nguyen T.T."/>
            <person name="Armstrong N."/>
            <person name="Rolain J.M."/>
        </authorList>
    </citation>
    <scope>NUCLEOTIDE SEQUENCE [LARGE SCALE GENOMIC DNA]</scope>
    <source>
        <strain evidence="8 9">122RC15</strain>
    </source>
</reference>
<feature type="transmembrane region" description="Helical" evidence="6">
    <location>
        <begin position="128"/>
        <end position="150"/>
    </location>
</feature>
<keyword evidence="2" id="KW-1003">Cell membrane</keyword>
<feature type="transmembrane region" description="Helical" evidence="6">
    <location>
        <begin position="100"/>
        <end position="121"/>
    </location>
</feature>
<dbReference type="Pfam" id="PF07690">
    <property type="entry name" value="MFS_1"/>
    <property type="match status" value="1"/>
</dbReference>
<dbReference type="InterPro" id="IPR020846">
    <property type="entry name" value="MFS_dom"/>
</dbReference>
<dbReference type="Gene3D" id="1.20.1250.20">
    <property type="entry name" value="MFS general substrate transporter like domains"/>
    <property type="match status" value="1"/>
</dbReference>
<gene>
    <name evidence="8" type="ORF">B4915_11925</name>
</gene>
<feature type="transmembrane region" description="Helical" evidence="6">
    <location>
        <begin position="201"/>
        <end position="222"/>
    </location>
</feature>
<feature type="transmembrane region" description="Helical" evidence="6">
    <location>
        <begin position="265"/>
        <end position="283"/>
    </location>
</feature>
<feature type="transmembrane region" description="Helical" evidence="6">
    <location>
        <begin position="328"/>
        <end position="351"/>
    </location>
</feature>
<evidence type="ECO:0000256" key="3">
    <source>
        <dbReference type="ARBA" id="ARBA00022692"/>
    </source>
</evidence>
<dbReference type="InterPro" id="IPR036259">
    <property type="entry name" value="MFS_trans_sf"/>
</dbReference>
<dbReference type="GO" id="GO:0022857">
    <property type="term" value="F:transmembrane transporter activity"/>
    <property type="evidence" value="ECO:0007669"/>
    <property type="project" value="InterPro"/>
</dbReference>
<organism evidence="8 9">
    <name type="scientific">Leucobacter massiliensis</name>
    <dbReference type="NCBI Taxonomy" id="1686285"/>
    <lineage>
        <taxon>Bacteria</taxon>
        <taxon>Bacillati</taxon>
        <taxon>Actinomycetota</taxon>
        <taxon>Actinomycetes</taxon>
        <taxon>Micrococcales</taxon>
        <taxon>Microbacteriaceae</taxon>
        <taxon>Leucobacter</taxon>
    </lineage>
</organism>
<evidence type="ECO:0000256" key="1">
    <source>
        <dbReference type="ARBA" id="ARBA00004651"/>
    </source>
</evidence>
<dbReference type="AlphaFoldDB" id="A0A2S9QLL1"/>
<keyword evidence="5 6" id="KW-0472">Membrane</keyword>
<feature type="transmembrane region" description="Helical" evidence="6">
    <location>
        <begin position="33"/>
        <end position="58"/>
    </location>
</feature>
<dbReference type="SUPFAM" id="SSF103473">
    <property type="entry name" value="MFS general substrate transporter"/>
    <property type="match status" value="1"/>
</dbReference>
<evidence type="ECO:0000256" key="4">
    <source>
        <dbReference type="ARBA" id="ARBA00022989"/>
    </source>
</evidence>
<sequence length="394" mass="39104">MMRRVWPLVVAAAALGIDAYVLAGVLPQIADSLATTVGAIGLGVTAFTAAYALAGTTLAKRATRGSTKGALLLSLGLFNVANLITALAPGLTVFLASRVLAGAGAGVLTAVATAAAAAMVGAEHRGRAMALVTFGLSAGTVAGVPIGMLIGEHIDWRWTMALVVAIGVVALGALALPGKDIPAIPSEAGTGAASIAASPQLIWGILLAFVLGTTSLGLYTYLLPMASDRGLGPWGFALIWAWGVGGVLGSLLIGRLIDTVGSRQLLPLLACVLLASFAAVAFLSHPWAWLAAALSWGAAGWASVPALQDALTRNRPQATTTIVAFQMAAMYLGSAAGSAAGTALLGAGLPAAQLPRGALAVQVVAVALAVVVAVLGRSRSGPRPSSPGAPPAVA</sequence>
<dbReference type="InterPro" id="IPR050189">
    <property type="entry name" value="MFS_Efflux_Transporters"/>
</dbReference>
<comment type="caution">
    <text evidence="8">The sequence shown here is derived from an EMBL/GenBank/DDBJ whole genome shotgun (WGS) entry which is preliminary data.</text>
</comment>
<keyword evidence="4 6" id="KW-1133">Transmembrane helix</keyword>
<proteinExistence type="predicted"/>
<dbReference type="PANTHER" id="PTHR43124:SF10">
    <property type="entry name" value="PURINE EFFLUX PUMP PBUE"/>
    <property type="match status" value="1"/>
</dbReference>
<feature type="transmembrane region" description="Helical" evidence="6">
    <location>
        <begin position="234"/>
        <end position="253"/>
    </location>
</feature>
<evidence type="ECO:0000313" key="9">
    <source>
        <dbReference type="Proteomes" id="UP000238650"/>
    </source>
</evidence>
<evidence type="ECO:0000256" key="5">
    <source>
        <dbReference type="ARBA" id="ARBA00023136"/>
    </source>
</evidence>
<evidence type="ECO:0000256" key="2">
    <source>
        <dbReference type="ARBA" id="ARBA00022475"/>
    </source>
</evidence>
<dbReference type="InterPro" id="IPR011701">
    <property type="entry name" value="MFS"/>
</dbReference>
<dbReference type="Proteomes" id="UP000238650">
    <property type="component" value="Unassembled WGS sequence"/>
</dbReference>
<feature type="transmembrane region" description="Helical" evidence="6">
    <location>
        <begin position="156"/>
        <end position="176"/>
    </location>
</feature>
<comment type="subcellular location">
    <subcellularLocation>
        <location evidence="1">Cell membrane</location>
        <topology evidence="1">Multi-pass membrane protein</topology>
    </subcellularLocation>
</comment>
<dbReference type="PROSITE" id="PS50850">
    <property type="entry name" value="MFS"/>
    <property type="match status" value="1"/>
</dbReference>
<feature type="transmembrane region" description="Helical" evidence="6">
    <location>
        <begin position="70"/>
        <end position="94"/>
    </location>
</feature>
<dbReference type="PANTHER" id="PTHR43124">
    <property type="entry name" value="PURINE EFFLUX PUMP PBUE"/>
    <property type="match status" value="1"/>
</dbReference>
<feature type="domain" description="Major facilitator superfamily (MFS) profile" evidence="7">
    <location>
        <begin position="4"/>
        <end position="381"/>
    </location>
</feature>
<feature type="transmembrane region" description="Helical" evidence="6">
    <location>
        <begin position="357"/>
        <end position="376"/>
    </location>
</feature>
<feature type="transmembrane region" description="Helical" evidence="6">
    <location>
        <begin position="289"/>
        <end position="307"/>
    </location>
</feature>
<evidence type="ECO:0000313" key="8">
    <source>
        <dbReference type="EMBL" id="PRI10478.1"/>
    </source>
</evidence>
<evidence type="ECO:0000256" key="6">
    <source>
        <dbReference type="SAM" id="Phobius"/>
    </source>
</evidence>
<evidence type="ECO:0000259" key="7">
    <source>
        <dbReference type="PROSITE" id="PS50850"/>
    </source>
</evidence>
<name>A0A2S9QLL1_9MICO</name>
<accession>A0A2S9QLL1</accession>
<dbReference type="OrthoDB" id="9814237at2"/>
<dbReference type="GO" id="GO:0005886">
    <property type="term" value="C:plasma membrane"/>
    <property type="evidence" value="ECO:0007669"/>
    <property type="project" value="UniProtKB-SubCell"/>
</dbReference>